<reference evidence="2" key="1">
    <citation type="submission" date="2020-06" db="EMBL/GenBank/DDBJ databases">
        <authorList>
            <person name="Li T."/>
            <person name="Hu X."/>
            <person name="Zhang T."/>
            <person name="Song X."/>
            <person name="Zhang H."/>
            <person name="Dai N."/>
            <person name="Sheng W."/>
            <person name="Hou X."/>
            <person name="Wei L."/>
        </authorList>
    </citation>
    <scope>NUCLEOTIDE SEQUENCE</scope>
    <source>
        <strain evidence="2">KEN1</strain>
        <tissue evidence="2">Leaf</tissue>
    </source>
</reference>
<dbReference type="PANTHER" id="PTHR10775:SF166">
    <property type="entry name" value="OS04G0146034 PROTEIN"/>
    <property type="match status" value="1"/>
</dbReference>
<dbReference type="InterPro" id="IPR029480">
    <property type="entry name" value="Transpos_assoc"/>
</dbReference>
<sequence length="230" mass="26304">MEGQKIRCPCRKCKSVVFKTPDEVNFDLYMKGFMPEYYWTSHGEERVQEYFEAVTAPHLQDEQNPPAPAEEGTSTNWGDAAEMNWAQRMVSDAAGQAYNEDCAVDDGTRSCPLDVGPSSYYYGGDPYDYVHGLTHRFQDVLHVAEQPLWNGCTTSQLAAVAELVDIKVDGQLSERIYDRISQWGDHIMPHDHSFPVDYYNMKKLIKDLGLPMEKINACKNGFMLYWKGRH</sequence>
<comment type="caution">
    <text evidence="2">The sequence shown here is derived from an EMBL/GenBank/DDBJ whole genome shotgun (WGS) entry which is preliminary data.</text>
</comment>
<accession>A0AAW2XUI9</accession>
<organism evidence="2">
    <name type="scientific">Sesamum latifolium</name>
    <dbReference type="NCBI Taxonomy" id="2727402"/>
    <lineage>
        <taxon>Eukaryota</taxon>
        <taxon>Viridiplantae</taxon>
        <taxon>Streptophyta</taxon>
        <taxon>Embryophyta</taxon>
        <taxon>Tracheophyta</taxon>
        <taxon>Spermatophyta</taxon>
        <taxon>Magnoliopsida</taxon>
        <taxon>eudicotyledons</taxon>
        <taxon>Gunneridae</taxon>
        <taxon>Pentapetalae</taxon>
        <taxon>asterids</taxon>
        <taxon>lamiids</taxon>
        <taxon>Lamiales</taxon>
        <taxon>Pedaliaceae</taxon>
        <taxon>Sesamum</taxon>
    </lineage>
</organism>
<dbReference type="PANTHER" id="PTHR10775">
    <property type="entry name" value="OS08G0208400 PROTEIN"/>
    <property type="match status" value="1"/>
</dbReference>
<proteinExistence type="predicted"/>
<gene>
    <name evidence="2" type="ORF">Slati_0938800</name>
</gene>
<dbReference type="AlphaFoldDB" id="A0AAW2XUI9"/>
<reference evidence="2" key="2">
    <citation type="journal article" date="2024" name="Plant">
        <title>Genomic evolution and insights into agronomic trait innovations of Sesamum species.</title>
        <authorList>
            <person name="Miao H."/>
            <person name="Wang L."/>
            <person name="Qu L."/>
            <person name="Liu H."/>
            <person name="Sun Y."/>
            <person name="Le M."/>
            <person name="Wang Q."/>
            <person name="Wei S."/>
            <person name="Zheng Y."/>
            <person name="Lin W."/>
            <person name="Duan Y."/>
            <person name="Cao H."/>
            <person name="Xiong S."/>
            <person name="Wang X."/>
            <person name="Wei L."/>
            <person name="Li C."/>
            <person name="Ma Q."/>
            <person name="Ju M."/>
            <person name="Zhao R."/>
            <person name="Li G."/>
            <person name="Mu C."/>
            <person name="Tian Q."/>
            <person name="Mei H."/>
            <person name="Zhang T."/>
            <person name="Gao T."/>
            <person name="Zhang H."/>
        </authorList>
    </citation>
    <scope>NUCLEOTIDE SEQUENCE</scope>
    <source>
        <strain evidence="2">KEN1</strain>
    </source>
</reference>
<evidence type="ECO:0000259" key="1">
    <source>
        <dbReference type="Pfam" id="PF13963"/>
    </source>
</evidence>
<evidence type="ECO:0000313" key="2">
    <source>
        <dbReference type="EMBL" id="KAL0455996.1"/>
    </source>
</evidence>
<name>A0AAW2XUI9_9LAMI</name>
<dbReference type="EMBL" id="JACGWN010000003">
    <property type="protein sequence ID" value="KAL0455996.1"/>
    <property type="molecule type" value="Genomic_DNA"/>
</dbReference>
<feature type="domain" description="Transposase-associated" evidence="1">
    <location>
        <begin position="2"/>
        <end position="44"/>
    </location>
</feature>
<dbReference type="Pfam" id="PF13963">
    <property type="entry name" value="Transpos_assoc"/>
    <property type="match status" value="1"/>
</dbReference>
<protein>
    <recommendedName>
        <fullName evidence="1">Transposase-associated domain-containing protein</fullName>
    </recommendedName>
</protein>